<evidence type="ECO:0000256" key="1">
    <source>
        <dbReference type="SAM" id="MobiDB-lite"/>
    </source>
</evidence>
<name>A0A1I2XT31_9BACT</name>
<evidence type="ECO:0000313" key="4">
    <source>
        <dbReference type="Proteomes" id="UP000199642"/>
    </source>
</evidence>
<feature type="region of interest" description="Disordered" evidence="1">
    <location>
        <begin position="1"/>
        <end position="22"/>
    </location>
</feature>
<dbReference type="RefSeq" id="WP_218144173.1">
    <property type="nucleotide sequence ID" value="NZ_FOPC01000022.1"/>
</dbReference>
<accession>A0A1I2XT31</accession>
<evidence type="ECO:0000313" key="3">
    <source>
        <dbReference type="EMBL" id="SFH16257.1"/>
    </source>
</evidence>
<proteinExistence type="predicted"/>
<organism evidence="3 4">
    <name type="scientific">Algoriphagus hitonicola</name>
    <dbReference type="NCBI Taxonomy" id="435880"/>
    <lineage>
        <taxon>Bacteria</taxon>
        <taxon>Pseudomonadati</taxon>
        <taxon>Bacteroidota</taxon>
        <taxon>Cytophagia</taxon>
        <taxon>Cytophagales</taxon>
        <taxon>Cyclobacteriaceae</taxon>
        <taxon>Algoriphagus</taxon>
    </lineage>
</organism>
<keyword evidence="4" id="KW-1185">Reference proteome</keyword>
<keyword evidence="2" id="KW-0812">Transmembrane</keyword>
<gene>
    <name evidence="3" type="ORF">SAMN04487988_12230</name>
</gene>
<evidence type="ECO:0008006" key="5">
    <source>
        <dbReference type="Google" id="ProtNLM"/>
    </source>
</evidence>
<feature type="transmembrane region" description="Helical" evidence="2">
    <location>
        <begin position="28"/>
        <end position="46"/>
    </location>
</feature>
<evidence type="ECO:0000256" key="2">
    <source>
        <dbReference type="SAM" id="Phobius"/>
    </source>
</evidence>
<reference evidence="4" key="1">
    <citation type="submission" date="2016-10" db="EMBL/GenBank/DDBJ databases">
        <authorList>
            <person name="Varghese N."/>
            <person name="Submissions S."/>
        </authorList>
    </citation>
    <scope>NUCLEOTIDE SEQUENCE [LARGE SCALE GENOMIC DNA]</scope>
    <source>
        <strain evidence="4">DSM 19315</strain>
    </source>
</reference>
<dbReference type="Proteomes" id="UP000199642">
    <property type="component" value="Unassembled WGS sequence"/>
</dbReference>
<keyword evidence="2" id="KW-1133">Transmembrane helix</keyword>
<dbReference type="EMBL" id="FOPC01000022">
    <property type="protein sequence ID" value="SFH16257.1"/>
    <property type="molecule type" value="Genomic_DNA"/>
</dbReference>
<sequence>MYRDMGKEYLTTKDTKNTTRPEHRERKISFVNLVLFVVSSSFYHILSRPDVSYPPEQPRLSLV</sequence>
<protein>
    <recommendedName>
        <fullName evidence="5">Transmembrane protein</fullName>
    </recommendedName>
</protein>
<keyword evidence="2" id="KW-0472">Membrane</keyword>
<dbReference type="AlphaFoldDB" id="A0A1I2XT31"/>